<organism evidence="1 2">
    <name type="scientific">Streptosporangium fragile</name>
    <dbReference type="NCBI Taxonomy" id="46186"/>
    <lineage>
        <taxon>Bacteria</taxon>
        <taxon>Bacillati</taxon>
        <taxon>Actinomycetota</taxon>
        <taxon>Actinomycetes</taxon>
        <taxon>Streptosporangiales</taxon>
        <taxon>Streptosporangiaceae</taxon>
        <taxon>Streptosporangium</taxon>
    </lineage>
</organism>
<dbReference type="Proteomes" id="UP001500831">
    <property type="component" value="Unassembled WGS sequence"/>
</dbReference>
<protein>
    <submittedName>
        <fullName evidence="1">Uncharacterized protein</fullName>
    </submittedName>
</protein>
<dbReference type="EMBL" id="BAAAVI010000008">
    <property type="protein sequence ID" value="GAA2856565.1"/>
    <property type="molecule type" value="Genomic_DNA"/>
</dbReference>
<reference evidence="1 2" key="1">
    <citation type="journal article" date="2019" name="Int. J. Syst. Evol. Microbiol.">
        <title>The Global Catalogue of Microorganisms (GCM) 10K type strain sequencing project: providing services to taxonomists for standard genome sequencing and annotation.</title>
        <authorList>
            <consortium name="The Broad Institute Genomics Platform"/>
            <consortium name="The Broad Institute Genome Sequencing Center for Infectious Disease"/>
            <person name="Wu L."/>
            <person name="Ma J."/>
        </authorList>
    </citation>
    <scope>NUCLEOTIDE SEQUENCE [LARGE SCALE GENOMIC DNA]</scope>
    <source>
        <strain evidence="1 2">JCM 6242</strain>
    </source>
</reference>
<keyword evidence="2" id="KW-1185">Reference proteome</keyword>
<proteinExistence type="predicted"/>
<sequence>MIAGKNPPPSRGHIWTGLRASAIWSIGGVTGPIRDGRIHAIFGILNPDKLSSVDPASTA</sequence>
<evidence type="ECO:0000313" key="1">
    <source>
        <dbReference type="EMBL" id="GAA2856565.1"/>
    </source>
</evidence>
<comment type="caution">
    <text evidence="1">The sequence shown here is derived from an EMBL/GenBank/DDBJ whole genome shotgun (WGS) entry which is preliminary data.</text>
</comment>
<accession>A0ABN3VSC2</accession>
<name>A0ABN3VSC2_9ACTN</name>
<gene>
    <name evidence="1" type="ORF">GCM10010517_14840</name>
</gene>
<evidence type="ECO:0000313" key="2">
    <source>
        <dbReference type="Proteomes" id="UP001500831"/>
    </source>
</evidence>